<dbReference type="EMBL" id="LAZR01000460">
    <property type="protein sequence ID" value="KKN67993.1"/>
    <property type="molecule type" value="Genomic_DNA"/>
</dbReference>
<proteinExistence type="predicted"/>
<dbReference type="AlphaFoldDB" id="A0A0F9VQD4"/>
<name>A0A0F9VQD4_9ZZZZ</name>
<accession>A0A0F9VQD4</accession>
<evidence type="ECO:0000313" key="1">
    <source>
        <dbReference type="EMBL" id="KKN67993.1"/>
    </source>
</evidence>
<sequence>MMNDPKDELAQDARRRLVSMDWCDECNDYIRGFGPHVHCPKCGSPPGVAHEVRNFSQISRDGDVYCRECGTYVRGYDAG</sequence>
<reference evidence="1" key="1">
    <citation type="journal article" date="2015" name="Nature">
        <title>Complex archaea that bridge the gap between prokaryotes and eukaryotes.</title>
        <authorList>
            <person name="Spang A."/>
            <person name="Saw J.H."/>
            <person name="Jorgensen S.L."/>
            <person name="Zaremba-Niedzwiedzka K."/>
            <person name="Martijn J."/>
            <person name="Lind A.E."/>
            <person name="van Eijk R."/>
            <person name="Schleper C."/>
            <person name="Guy L."/>
            <person name="Ettema T.J."/>
        </authorList>
    </citation>
    <scope>NUCLEOTIDE SEQUENCE</scope>
</reference>
<protein>
    <submittedName>
        <fullName evidence="1">Uncharacterized protein</fullName>
    </submittedName>
</protein>
<comment type="caution">
    <text evidence="1">The sequence shown here is derived from an EMBL/GenBank/DDBJ whole genome shotgun (WGS) entry which is preliminary data.</text>
</comment>
<gene>
    <name evidence="1" type="ORF">LCGC14_0455490</name>
</gene>
<organism evidence="1">
    <name type="scientific">marine sediment metagenome</name>
    <dbReference type="NCBI Taxonomy" id="412755"/>
    <lineage>
        <taxon>unclassified sequences</taxon>
        <taxon>metagenomes</taxon>
        <taxon>ecological metagenomes</taxon>
    </lineage>
</organism>